<evidence type="ECO:0000313" key="2">
    <source>
        <dbReference type="EMBL" id="KAG0321472.1"/>
    </source>
</evidence>
<proteinExistence type="predicted"/>
<gene>
    <name evidence="2" type="ORF">BGZ99_003905</name>
</gene>
<protein>
    <submittedName>
        <fullName evidence="2">Uncharacterized protein</fullName>
    </submittedName>
</protein>
<name>A0A9P6UVR9_9FUNG</name>
<dbReference type="Pfam" id="PF13668">
    <property type="entry name" value="Ferritin_2"/>
    <property type="match status" value="1"/>
</dbReference>
<accession>A0A9P6UVR9</accession>
<dbReference type="CDD" id="cd00657">
    <property type="entry name" value="Ferritin_like"/>
    <property type="match status" value="1"/>
</dbReference>
<evidence type="ECO:0000256" key="1">
    <source>
        <dbReference type="SAM" id="SignalP"/>
    </source>
</evidence>
<dbReference type="SUPFAM" id="SSF47240">
    <property type="entry name" value="Ferritin-like"/>
    <property type="match status" value="1"/>
</dbReference>
<comment type="caution">
    <text evidence="2">The sequence shown here is derived from an EMBL/GenBank/DDBJ whole genome shotgun (WGS) entry which is preliminary data.</text>
</comment>
<sequence>MRFITIAATVAAVTVVATASPTTTAPSTIDVLNYALTLEHLEAAFYNIAFTKFSTADFTAAGVDSTVLDRLEHIREHENVHVSTLTSVIESLNGNPVPPCTYDFPLNNVTQFLAIAQALENTGVSAYTGAIAGLQGDYLTAAATIATVEARHASYLNELWDQLGFPYAFDTPLSPPQVVTIATSFIKECPYKIPITPNTHLTATIPASGSKKVTTTFVGKGSNSTENTFCQFLYGERIAVSPRAQCRLPDDAIGYVYVFVTADKSPVNKPNSTILAGPTLLFNGTHIH</sequence>
<keyword evidence="3" id="KW-1185">Reference proteome</keyword>
<feature type="chain" id="PRO_5040507602" evidence="1">
    <location>
        <begin position="20"/>
        <end position="288"/>
    </location>
</feature>
<dbReference type="PANTHER" id="PTHR31694:SF26">
    <property type="entry name" value="OS05G0151100 PROTEIN"/>
    <property type="match status" value="1"/>
</dbReference>
<dbReference type="Proteomes" id="UP000738325">
    <property type="component" value="Unassembled WGS sequence"/>
</dbReference>
<dbReference type="InterPro" id="IPR009078">
    <property type="entry name" value="Ferritin-like_SF"/>
</dbReference>
<dbReference type="AlphaFoldDB" id="A0A9P6UVR9"/>
<organism evidence="2 3">
    <name type="scientific">Dissophora globulifera</name>
    <dbReference type="NCBI Taxonomy" id="979702"/>
    <lineage>
        <taxon>Eukaryota</taxon>
        <taxon>Fungi</taxon>
        <taxon>Fungi incertae sedis</taxon>
        <taxon>Mucoromycota</taxon>
        <taxon>Mortierellomycotina</taxon>
        <taxon>Mortierellomycetes</taxon>
        <taxon>Mortierellales</taxon>
        <taxon>Mortierellaceae</taxon>
        <taxon>Dissophora</taxon>
    </lineage>
</organism>
<dbReference type="EMBL" id="JAAAIP010000243">
    <property type="protein sequence ID" value="KAG0321472.1"/>
    <property type="molecule type" value="Genomic_DNA"/>
</dbReference>
<reference evidence="2" key="1">
    <citation type="journal article" date="2020" name="Fungal Divers.">
        <title>Resolving the Mortierellaceae phylogeny through synthesis of multi-gene phylogenetics and phylogenomics.</title>
        <authorList>
            <person name="Vandepol N."/>
            <person name="Liber J."/>
            <person name="Desiro A."/>
            <person name="Na H."/>
            <person name="Kennedy M."/>
            <person name="Barry K."/>
            <person name="Grigoriev I.V."/>
            <person name="Miller A.N."/>
            <person name="O'Donnell K."/>
            <person name="Stajich J.E."/>
            <person name="Bonito G."/>
        </authorList>
    </citation>
    <scope>NUCLEOTIDE SEQUENCE</scope>
    <source>
        <strain evidence="2">REB-010B</strain>
    </source>
</reference>
<dbReference type="PANTHER" id="PTHR31694">
    <property type="entry name" value="DESICCATION-LIKE PROTEIN"/>
    <property type="match status" value="1"/>
</dbReference>
<dbReference type="InterPro" id="IPR012347">
    <property type="entry name" value="Ferritin-like"/>
</dbReference>
<dbReference type="OrthoDB" id="1001765at2759"/>
<keyword evidence="1" id="KW-0732">Signal</keyword>
<evidence type="ECO:0000313" key="3">
    <source>
        <dbReference type="Proteomes" id="UP000738325"/>
    </source>
</evidence>
<feature type="signal peptide" evidence="1">
    <location>
        <begin position="1"/>
        <end position="19"/>
    </location>
</feature>
<dbReference type="InterPro" id="IPR052965">
    <property type="entry name" value="Pigment-catalase-like"/>
</dbReference>
<dbReference type="Gene3D" id="1.20.1260.10">
    <property type="match status" value="1"/>
</dbReference>